<sequence>MQSCFLNVDLMQSRFLNVDLMQSRFQKKVYSPMLEDV</sequence>
<evidence type="ECO:0000313" key="2">
    <source>
        <dbReference type="Proteomes" id="UP000326678"/>
    </source>
</evidence>
<dbReference type="AlphaFoldDB" id="A0A5P8WDR5"/>
<organism evidence="1 2">
    <name type="scientific">Nostoc sphaeroides CCNUC1</name>
    <dbReference type="NCBI Taxonomy" id="2653204"/>
    <lineage>
        <taxon>Bacteria</taxon>
        <taxon>Bacillati</taxon>
        <taxon>Cyanobacteriota</taxon>
        <taxon>Cyanophyceae</taxon>
        <taxon>Nostocales</taxon>
        <taxon>Nostocaceae</taxon>
        <taxon>Nostoc</taxon>
    </lineage>
</organism>
<protein>
    <submittedName>
        <fullName evidence="1">Uncharacterized protein</fullName>
    </submittedName>
</protein>
<dbReference type="KEGG" id="nsh:GXM_08392"/>
<evidence type="ECO:0000313" key="1">
    <source>
        <dbReference type="EMBL" id="QFS50898.1"/>
    </source>
</evidence>
<dbReference type="Proteomes" id="UP000326678">
    <property type="component" value="Chromosome Gxm2"/>
</dbReference>
<reference evidence="1 2" key="1">
    <citation type="submission" date="2019-10" db="EMBL/GenBank/DDBJ databases">
        <title>Genomic and transcriptomic insights into the perfect genentic adaptation of a filamentous nitrogen-fixing cyanobacterium to rice fields.</title>
        <authorList>
            <person name="Chen Z."/>
        </authorList>
    </citation>
    <scope>NUCLEOTIDE SEQUENCE [LARGE SCALE GENOMIC DNA]</scope>
    <source>
        <strain evidence="1">CCNUC1</strain>
    </source>
</reference>
<gene>
    <name evidence="1" type="ORF">GXM_08392</name>
</gene>
<proteinExistence type="predicted"/>
<accession>A0A5P8WDR5</accession>
<keyword evidence="2" id="KW-1185">Reference proteome</keyword>
<name>A0A5P8WDR5_9NOSO</name>
<dbReference type="EMBL" id="CP045227">
    <property type="protein sequence ID" value="QFS50898.1"/>
    <property type="molecule type" value="Genomic_DNA"/>
</dbReference>